<dbReference type="Proteomes" id="UP000186804">
    <property type="component" value="Unassembled WGS sequence"/>
</dbReference>
<dbReference type="OrthoDB" id="336832at2759"/>
<reference evidence="1 2" key="1">
    <citation type="submission" date="2016-10" db="EMBL/GenBank/DDBJ databases">
        <title>Reductive evolution of mitochondrial metabolism and differential evolution of invasion-related proteins in Cryptosporidium.</title>
        <authorList>
            <person name="Liu S."/>
            <person name="Roellig D.M."/>
            <person name="Guo Y."/>
            <person name="Li N."/>
            <person name="Frace M.A."/>
            <person name="Tang K."/>
            <person name="Zhang L."/>
            <person name="Feng Y."/>
            <person name="Xiao L."/>
        </authorList>
    </citation>
    <scope>NUCLEOTIDE SEQUENCE [LARGE SCALE GENOMIC DNA]</scope>
    <source>
        <strain evidence="1">30847</strain>
    </source>
</reference>
<comment type="caution">
    <text evidence="1">The sequence shown here is derived from an EMBL/GenBank/DDBJ whole genome shotgun (WGS) entry which is preliminary data.</text>
</comment>
<evidence type="ECO:0000313" key="2">
    <source>
        <dbReference type="Proteomes" id="UP000186804"/>
    </source>
</evidence>
<keyword evidence="2" id="KW-1185">Reference proteome</keyword>
<accession>A0A1J4MTR3</accession>
<dbReference type="VEuPathDB" id="CryptoDB:cand_014650"/>
<sequence>MKETCFEWAIQIAESWDKLCDIINRSLTAMTNLLHSLDLAISPHIVGNYIAEEMVPNSVFSLISSYSTRISNLAIELMQFIDKFRDSHLKNIEYIIKWCDEEYTSINSRNINKDINANIIRVQALYTTNQLCLIIKSQHKIISDILNSAINKVDLYILYKSTKKFGVIQTHIEHFHQLRNFKCNNAFKERQFLTSYCTK</sequence>
<dbReference type="AlphaFoldDB" id="A0A1J4MTR3"/>
<organism evidence="1 2">
    <name type="scientific">Cryptosporidium andersoni</name>
    <dbReference type="NCBI Taxonomy" id="117008"/>
    <lineage>
        <taxon>Eukaryota</taxon>
        <taxon>Sar</taxon>
        <taxon>Alveolata</taxon>
        <taxon>Apicomplexa</taxon>
        <taxon>Conoidasida</taxon>
        <taxon>Coccidia</taxon>
        <taxon>Eucoccidiorida</taxon>
        <taxon>Eimeriorina</taxon>
        <taxon>Cryptosporidiidae</taxon>
        <taxon>Cryptosporidium</taxon>
    </lineage>
</organism>
<gene>
    <name evidence="1" type="ORF">cand_014650</name>
</gene>
<evidence type="ECO:0000313" key="1">
    <source>
        <dbReference type="EMBL" id="OII77649.1"/>
    </source>
</evidence>
<dbReference type="GeneID" id="92365650"/>
<name>A0A1J4MTR3_9CRYT</name>
<dbReference type="EMBL" id="LRBS01000031">
    <property type="protein sequence ID" value="OII77649.1"/>
    <property type="molecule type" value="Genomic_DNA"/>
</dbReference>
<proteinExistence type="predicted"/>
<dbReference type="RefSeq" id="XP_067069495.1">
    <property type="nucleotide sequence ID" value="XM_067211700.1"/>
</dbReference>
<protein>
    <submittedName>
        <fullName evidence="1">Uncharacterized protein</fullName>
    </submittedName>
</protein>